<feature type="compositionally biased region" description="Polar residues" evidence="2">
    <location>
        <begin position="2027"/>
        <end position="2037"/>
    </location>
</feature>
<feature type="compositionally biased region" description="Low complexity" evidence="2">
    <location>
        <begin position="1430"/>
        <end position="1446"/>
    </location>
</feature>
<evidence type="ECO:0000256" key="1">
    <source>
        <dbReference type="SAM" id="Coils"/>
    </source>
</evidence>
<evidence type="ECO:0000313" key="3">
    <source>
        <dbReference type="EMBL" id="MDV7223473.1"/>
    </source>
</evidence>
<feature type="coiled-coil region" evidence="1">
    <location>
        <begin position="1044"/>
        <end position="1071"/>
    </location>
</feature>
<evidence type="ECO:0008006" key="5">
    <source>
        <dbReference type="Google" id="ProtNLM"/>
    </source>
</evidence>
<feature type="region of interest" description="Disordered" evidence="2">
    <location>
        <begin position="439"/>
        <end position="466"/>
    </location>
</feature>
<feature type="compositionally biased region" description="Low complexity" evidence="2">
    <location>
        <begin position="1758"/>
        <end position="1772"/>
    </location>
</feature>
<feature type="non-terminal residue" evidence="3">
    <location>
        <position position="2810"/>
    </location>
</feature>
<feature type="compositionally biased region" description="Basic and acidic residues" evidence="2">
    <location>
        <begin position="1387"/>
        <end position="1414"/>
    </location>
</feature>
<feature type="region of interest" description="Disordered" evidence="2">
    <location>
        <begin position="604"/>
        <end position="624"/>
    </location>
</feature>
<feature type="region of interest" description="Disordered" evidence="2">
    <location>
        <begin position="798"/>
        <end position="827"/>
    </location>
</feature>
<feature type="region of interest" description="Disordered" evidence="2">
    <location>
        <begin position="1108"/>
        <end position="1156"/>
    </location>
</feature>
<sequence length="2810" mass="295629">PAPTAAPPARDGISPLAGHGLTDSRTRAAETRHAAITPGSLIAHGHELFKNSYIVEGLSLPGTLADGQYSLEIQAVAHGPRLLDTTRQYLETGVSATDSAQQLKSLGKSHQFGGSGVLTQNPPTQPAGPANAAGQGNTGPESDGSVSTSQTSGKSYKGLFNPSARLGYVARTDTADTLAASTGVNRTPTESGDLHRVVADVTYFVTVRAGSRALLNGVGGPVPTGPVTRLTTAGSGSRPLLTGGGEHGTIAPVTFAVDVPDGLQFLMTQGQLARDARWMGSVDGLAPAPAPTLTAALPAPYTRNRELGLGGVLSVIEYDRPVAAPVPSTGPAAGHIPLQSVNRRERRGQVGRTLLALVEAEAPGAVTPGHSGYQQGVHSRVAQLTSSAGLRSLPGRGPDGTPRRATTRFHFRHHGFGGERLVEVTLTAVPRRTQNLAAVQGSSTPGSGLEQWQSHTAAGRTTTRASVRQKQLPVTLTTRYLRPNQGPDPSRTDRAAPVFTPQSATSISARRATTADNRFWLRTDNGADFDGLQYDYELSVRSALVADWPPNVIGGLLQNGVIAWSDADGDARRWMNALLARGTPRTGSVPVSLTLRFTGTETNPLVGPVPVNPPSVVSDTDPRNTVLPLGPTTRPYLADAQMFHPVGPTPAFHFDGWAHLGTALNDVAPRGGQGWHAQVTSVSVEGQAVRLGQLIQAGRVSLDRPRLAADLTRKMPGTTPFEGAPGRAPSIAVTLYNPRRSTHADDVTLDQLHNTTDTVSTAAGADHSLATSYTQLLSGDDDNQEIAGISVPLAQRQTQPSTFGGTTTGSRRDWLKTGSTSAPANGARGTRSYVVDVDAHLLVEGPEGARHVTGTVTLRVEERDLLGHGLLTPAETPPNLHDLPTLVPDWATAEPHTLPERLHAAIPPGSDGVQFWVALGADPDGEHLGQALYMASRAAVLGNRPLELMTRDPQGIRRWEFTPEGALVTDDPDLTTAWTAFHAQAELLHTATDTLTDSPQRLNLLTGALQQANRAHTAAVAAHGKAELAVTNATAAHKQATRTAAESAKAAREAEALVARLKRDLAEARSTVTTLPSVIERHERDETKGRHDLRTALAALTRAENTVREERAAAARAAAEQAARNGQSSPAPAPVPAPVAPGTPRSHAPAADVAADPRVRATVPAITAAESAIQQATDQLAAQRPVLAMAQRVVDTVPARISEEEGNHAEAVEEAQEAAAAAVVTARNLQVATRDETVAEGLVTAAETEVDRRNGQVVAAVTAQMQAAADQMAATAALPDLSSDVQDSAPTPEQSLRTTFATTPPRWPAPDGRATPLPAGGQTHTPAPATGTTDAGTTGTNPDTSTSTPAPTTSKQQPKKSAPPKFGTSSAKTDKTAGKSGKSGTSGKDKKSATDKADKNKKPATDKSTSKDTAKSTGVNKGKGVDKGKAPAPGTTSTTTASTSATPPSPYVTPTGNAVPTPGDGNCLLYAVIGSAPHLVRTHLRRAAPGGLNAGTDNWLARPDDVRQTLTTVTQEPQSTDQGAGHLRFVQRELQNLVQARLTAARDGSRPLPPQVLGQLRGVLVDPFTTRVQGLSDTEVNGRLAHYGIQGVTQAEDLDPVDLQARYLQAVSTPGAPPAPAGAVPSNRRMFAYLRAVDELPTLTDMTPDERRSLLIAGYHRSAAPLTGEEATLLENAVRNWSKAWAHPVGDTFLPLLADTLDTPIHVFQPVPNPLAATNANAGPRGIALRYGPTTDTPALEVHYTGLNHYSASDAHPGTDAAATTTPAGITPPNAPRGPGDANSVQPDGRYRPAPTRDADDDRPASHVADPAPKDTWFGLRPHARAAVHSTERFDAHADQSNAPRPGALSGATTLVRTHIRRIQAPNGTWVRDYTLNLPVTTPDPARARQLQDRITGLLDTHLNSGLALPGSGDQLHINLNLISDPDHPEAITLTDSVNPARADQLHLDMGHSDEDLLHEVLHYLGLPDEQRDNDFLLRNHPNSTTVHTTGLMANTQTPVHIPHRYLRTIENVTASGPQLHDHAGQDETTPPQNPDTTPIPADSPLTWPASQAPTALPPARRQFPSSYVASYGAVPDGTVGLVYAEPFSDEVLGGLHGQVYVALGFRRDNAPESVREQVEGELSRGNLALQLPYLRSNGGHRITVRVDGRDRTVDVQLTLSEPRTSLRQGRFDPRDPDKHVERRGFGTRENFSSQPSGTYRTIQVPWTGSWPITAPTAVRGVDGSVTVAITHNQASDATTVTQAVQTTSAQRSNEPSDPVEFTTRWRVRTGAPVVTAAPAAAPAPDGWGAAESHGPTTIWFPRHLTIADPAPGSLPAPADPADLPLYGVDSVIDPRALYEHVHQTFHADLDATAAGQVADFLSEQVLRGTLPMQIHGGIYSPVITGADGHVVGMLRLVTVPGPSTPLRQSTPGQINLESHLVNTAKVDLSSRYTSGIGVSGSVAVALTGDDSQGHPNASRAIGGSVGLRGQTQATVTNTYGAGSSAGTMHAVRTNQSHLLAPTAVTYQVTLIGPDGTETTAPALIQGHGMDLRVLSKADATGHVPTAAETRELPDSLDRLDGIGLSAAPLDVTGTDGLFNEAETWLRGEGFLPDRLTGIAVARNLEPEHQIRLHAQLNNLRRLREARSRTGLRAATDAMVDGGHALHFEVPNSTDTGVRRVRLLLTAIRDTPQASTHNLVLPGIQVMGLAQMAGSDAEQRGESYGGVVGPMASISWRLPSWGSMGFGADYQLGGQVTHGDMVGGATGHDQFFIATNQHSHEFGVPVRLALDVYADDTDQPSQRFGQNVNRALAPAPAVAAAPAVAGAPPV</sequence>
<keyword evidence="1" id="KW-0175">Coiled coil</keyword>
<name>A0ABU4FS81_9ACTN</name>
<feature type="compositionally biased region" description="Low complexity" evidence="2">
    <location>
        <begin position="1318"/>
        <end position="1365"/>
    </location>
</feature>
<feature type="compositionally biased region" description="Low complexity" evidence="2">
    <location>
        <begin position="119"/>
        <end position="140"/>
    </location>
</feature>
<feature type="compositionally biased region" description="Low complexity" evidence="2">
    <location>
        <begin position="604"/>
        <end position="619"/>
    </location>
</feature>
<feature type="compositionally biased region" description="Low complexity" evidence="2">
    <location>
        <begin position="1114"/>
        <end position="1124"/>
    </location>
</feature>
<evidence type="ECO:0000256" key="2">
    <source>
        <dbReference type="SAM" id="MobiDB-lite"/>
    </source>
</evidence>
<feature type="region of interest" description="Disordered" evidence="2">
    <location>
        <begin position="1"/>
        <end position="28"/>
    </location>
</feature>
<keyword evidence="4" id="KW-1185">Reference proteome</keyword>
<feature type="region of interest" description="Disordered" evidence="2">
    <location>
        <begin position="1751"/>
        <end position="1818"/>
    </location>
</feature>
<feature type="region of interest" description="Disordered" evidence="2">
    <location>
        <begin position="107"/>
        <end position="158"/>
    </location>
</feature>
<feature type="region of interest" description="Disordered" evidence="2">
    <location>
        <begin position="1279"/>
        <end position="1458"/>
    </location>
</feature>
<feature type="compositionally biased region" description="Pro residues" evidence="2">
    <location>
        <begin position="1131"/>
        <end position="1141"/>
    </location>
</feature>
<feature type="region of interest" description="Disordered" evidence="2">
    <location>
        <begin position="2017"/>
        <end position="2059"/>
    </location>
</feature>
<reference evidence="3 4" key="1">
    <citation type="submission" date="2023-10" db="EMBL/GenBank/DDBJ databases">
        <title>Characterization of rhizosphere-enriched actinobacteria from wheat plants lab-grown on chernevaya soil.</title>
        <authorList>
            <person name="Tikhonova E.N."/>
            <person name="Konopkin A."/>
            <person name="Kravchenko I.K."/>
        </authorList>
    </citation>
    <scope>NUCLEOTIDE SEQUENCE [LARGE SCALE GENOMIC DNA]</scope>
    <source>
        <strain evidence="3 4">RR29</strain>
    </source>
</reference>
<organism evidence="3 4">
    <name type="scientific">Streptomyces prunicolor</name>
    <dbReference type="NCBI Taxonomy" id="67348"/>
    <lineage>
        <taxon>Bacteria</taxon>
        <taxon>Bacillati</taxon>
        <taxon>Actinomycetota</taxon>
        <taxon>Actinomycetes</taxon>
        <taxon>Kitasatosporales</taxon>
        <taxon>Streptomycetaceae</taxon>
        <taxon>Streptomyces</taxon>
    </lineage>
</organism>
<comment type="caution">
    <text evidence="3">The sequence shown here is derived from an EMBL/GenBank/DDBJ whole genome shotgun (WGS) entry which is preliminary data.</text>
</comment>
<dbReference type="EMBL" id="JAWMAJ010000321">
    <property type="protein sequence ID" value="MDV7223473.1"/>
    <property type="molecule type" value="Genomic_DNA"/>
</dbReference>
<accession>A0ABU4FS81</accession>
<evidence type="ECO:0000313" key="4">
    <source>
        <dbReference type="Proteomes" id="UP001187346"/>
    </source>
</evidence>
<feature type="compositionally biased region" description="Polar residues" evidence="2">
    <location>
        <begin position="144"/>
        <end position="154"/>
    </location>
</feature>
<feature type="compositionally biased region" description="Basic and acidic residues" evidence="2">
    <location>
        <begin position="1789"/>
        <end position="1805"/>
    </location>
</feature>
<dbReference type="Proteomes" id="UP001187346">
    <property type="component" value="Unassembled WGS sequence"/>
</dbReference>
<feature type="non-terminal residue" evidence="3">
    <location>
        <position position="1"/>
    </location>
</feature>
<protein>
    <recommendedName>
        <fullName evidence="5">OTU domain-containing protein</fullName>
    </recommendedName>
</protein>
<proteinExistence type="predicted"/>
<gene>
    <name evidence="3" type="ORF">R5A26_46925</name>
</gene>
<feature type="compositionally biased region" description="Polar residues" evidence="2">
    <location>
        <begin position="1283"/>
        <end position="1302"/>
    </location>
</feature>